<dbReference type="PANTHER" id="PTHR36443:SF1">
    <property type="entry name" value="BSR5223 PROTEIN"/>
    <property type="match status" value="1"/>
</dbReference>
<evidence type="ECO:0000313" key="3">
    <source>
        <dbReference type="Proteomes" id="UP000254720"/>
    </source>
</evidence>
<evidence type="ECO:0000256" key="1">
    <source>
        <dbReference type="SAM" id="Phobius"/>
    </source>
</evidence>
<keyword evidence="1" id="KW-0812">Transmembrane</keyword>
<proteinExistence type="predicted"/>
<protein>
    <submittedName>
        <fullName evidence="2">DUF2905 family protein</fullName>
    </submittedName>
</protein>
<gene>
    <name evidence="2" type="ORF">C8D86_1553</name>
</gene>
<keyword evidence="1" id="KW-0472">Membrane</keyword>
<keyword evidence="1" id="KW-1133">Transmembrane helix</keyword>
<dbReference type="Pfam" id="PF11146">
    <property type="entry name" value="DUF2905"/>
    <property type="match status" value="1"/>
</dbReference>
<evidence type="ECO:0000313" key="2">
    <source>
        <dbReference type="EMBL" id="RDI36462.1"/>
    </source>
</evidence>
<reference evidence="2 3" key="1">
    <citation type="submission" date="2018-07" db="EMBL/GenBank/DDBJ databases">
        <title>Genomic Encyclopedia of Type Strains, Phase IV (KMG-IV): sequencing the most valuable type-strain genomes for metagenomic binning, comparative biology and taxonomic classification.</title>
        <authorList>
            <person name="Goeker M."/>
        </authorList>
    </citation>
    <scope>NUCLEOTIDE SEQUENCE [LARGE SCALE GENOMIC DNA]</scope>
    <source>
        <strain evidence="2 3">DSM 16500</strain>
    </source>
</reference>
<dbReference type="EMBL" id="QQAX01000055">
    <property type="protein sequence ID" value="RDI36462.1"/>
    <property type="molecule type" value="Genomic_DNA"/>
</dbReference>
<dbReference type="AlphaFoldDB" id="A0A370FY48"/>
<name>A0A370FY48_9COXI</name>
<feature type="transmembrane region" description="Helical" evidence="1">
    <location>
        <begin position="43"/>
        <end position="64"/>
    </location>
</feature>
<keyword evidence="3" id="KW-1185">Reference proteome</keyword>
<dbReference type="PANTHER" id="PTHR36443">
    <property type="entry name" value="BSR5223 PROTEIN"/>
    <property type="match status" value="1"/>
</dbReference>
<feature type="transmembrane region" description="Helical" evidence="1">
    <location>
        <begin position="5"/>
        <end position="23"/>
    </location>
</feature>
<comment type="caution">
    <text evidence="2">The sequence shown here is derived from an EMBL/GenBank/DDBJ whole genome shotgun (WGS) entry which is preliminary data.</text>
</comment>
<dbReference type="RefSeq" id="WP_114835523.1">
    <property type="nucleotide sequence ID" value="NZ_LR699115.1"/>
</dbReference>
<sequence length="66" mass="7693">MQKILILIGIIFILVGIFLPWIQRLGLGHLPGDIVIKRENMTFYFPIITCLLLSILLSILLWFLRK</sequence>
<accession>A0A370FY48</accession>
<dbReference type="OrthoDB" id="9811610at2"/>
<dbReference type="Proteomes" id="UP000254720">
    <property type="component" value="Unassembled WGS sequence"/>
</dbReference>
<dbReference type="InterPro" id="IPR021320">
    <property type="entry name" value="DUF2905"/>
</dbReference>
<organism evidence="2 3">
    <name type="scientific">Aquicella lusitana</name>
    <dbReference type="NCBI Taxonomy" id="254246"/>
    <lineage>
        <taxon>Bacteria</taxon>
        <taxon>Pseudomonadati</taxon>
        <taxon>Pseudomonadota</taxon>
        <taxon>Gammaproteobacteria</taxon>
        <taxon>Legionellales</taxon>
        <taxon>Coxiellaceae</taxon>
        <taxon>Aquicella</taxon>
    </lineage>
</organism>